<comment type="caution">
    <text evidence="2">The sequence shown here is derived from an EMBL/GenBank/DDBJ whole genome shotgun (WGS) entry which is preliminary data.</text>
</comment>
<dbReference type="Proteomes" id="UP000314294">
    <property type="component" value="Unassembled WGS sequence"/>
</dbReference>
<feature type="compositionally biased region" description="Basic and acidic residues" evidence="1">
    <location>
        <begin position="1"/>
        <end position="17"/>
    </location>
</feature>
<accession>A0A4Z2FXW2</accession>
<protein>
    <submittedName>
        <fullName evidence="2">Uncharacterized protein</fullName>
    </submittedName>
</protein>
<keyword evidence="3" id="KW-1185">Reference proteome</keyword>
<sequence length="120" mass="13462">MKRSDGGEKGVRERGRDGGFGFHSYDFPSELGIRPNVSFTRSFDRLVFYAPYCLEFSSSGYRLPIAPSLTAARSQRGDSLRHSGASFRFPTLVITRLVPCFPSFAHTCQTKLNRGECLLF</sequence>
<proteinExistence type="predicted"/>
<evidence type="ECO:0000313" key="3">
    <source>
        <dbReference type="Proteomes" id="UP000314294"/>
    </source>
</evidence>
<reference evidence="2 3" key="1">
    <citation type="submission" date="2019-03" db="EMBL/GenBank/DDBJ databases">
        <title>First draft genome of Liparis tanakae, snailfish: a comprehensive survey of snailfish specific genes.</title>
        <authorList>
            <person name="Kim W."/>
            <person name="Song I."/>
            <person name="Jeong J.-H."/>
            <person name="Kim D."/>
            <person name="Kim S."/>
            <person name="Ryu S."/>
            <person name="Song J.Y."/>
            <person name="Lee S.K."/>
        </authorList>
    </citation>
    <scope>NUCLEOTIDE SEQUENCE [LARGE SCALE GENOMIC DNA]</scope>
    <source>
        <tissue evidence="2">Muscle</tissue>
    </source>
</reference>
<feature type="region of interest" description="Disordered" evidence="1">
    <location>
        <begin position="1"/>
        <end position="22"/>
    </location>
</feature>
<organism evidence="2 3">
    <name type="scientific">Liparis tanakae</name>
    <name type="common">Tanaka's snailfish</name>
    <dbReference type="NCBI Taxonomy" id="230148"/>
    <lineage>
        <taxon>Eukaryota</taxon>
        <taxon>Metazoa</taxon>
        <taxon>Chordata</taxon>
        <taxon>Craniata</taxon>
        <taxon>Vertebrata</taxon>
        <taxon>Euteleostomi</taxon>
        <taxon>Actinopterygii</taxon>
        <taxon>Neopterygii</taxon>
        <taxon>Teleostei</taxon>
        <taxon>Neoteleostei</taxon>
        <taxon>Acanthomorphata</taxon>
        <taxon>Eupercaria</taxon>
        <taxon>Perciformes</taxon>
        <taxon>Cottioidei</taxon>
        <taxon>Cottales</taxon>
        <taxon>Liparidae</taxon>
        <taxon>Liparis</taxon>
    </lineage>
</organism>
<dbReference type="EMBL" id="SRLO01000828">
    <property type="protein sequence ID" value="TNN45725.1"/>
    <property type="molecule type" value="Genomic_DNA"/>
</dbReference>
<name>A0A4Z2FXW2_9TELE</name>
<evidence type="ECO:0000313" key="2">
    <source>
        <dbReference type="EMBL" id="TNN45725.1"/>
    </source>
</evidence>
<dbReference type="AlphaFoldDB" id="A0A4Z2FXW2"/>
<evidence type="ECO:0000256" key="1">
    <source>
        <dbReference type="SAM" id="MobiDB-lite"/>
    </source>
</evidence>
<gene>
    <name evidence="2" type="ORF">EYF80_044076</name>
</gene>